<comment type="similarity">
    <text evidence="1">Belongs to the protein kinase superfamily. NEK Ser/Thr protein kinase family. NIMA subfamily.</text>
</comment>
<name>A0A9Q1CCG7_HOLLE</name>
<feature type="compositionally biased region" description="Basic residues" evidence="10">
    <location>
        <begin position="523"/>
        <end position="534"/>
    </location>
</feature>
<keyword evidence="5" id="KW-0547">Nucleotide-binding</keyword>
<dbReference type="InterPro" id="IPR051131">
    <property type="entry name" value="NEK_Ser/Thr_kinase_NIMA"/>
</dbReference>
<dbReference type="PANTHER" id="PTHR44899">
    <property type="entry name" value="CAMK FAMILY PROTEIN KINASE"/>
    <property type="match status" value="1"/>
</dbReference>
<evidence type="ECO:0000313" key="12">
    <source>
        <dbReference type="EMBL" id="KAJ8042140.1"/>
    </source>
</evidence>
<dbReference type="GO" id="GO:0005524">
    <property type="term" value="F:ATP binding"/>
    <property type="evidence" value="ECO:0007669"/>
    <property type="project" value="UniProtKB-KW"/>
</dbReference>
<evidence type="ECO:0000313" key="13">
    <source>
        <dbReference type="Proteomes" id="UP001152320"/>
    </source>
</evidence>
<dbReference type="InterPro" id="IPR011009">
    <property type="entry name" value="Kinase-like_dom_sf"/>
</dbReference>
<dbReference type="SMART" id="SM00220">
    <property type="entry name" value="S_TKc"/>
    <property type="match status" value="1"/>
</dbReference>
<feature type="compositionally biased region" description="Basic and acidic residues" evidence="10">
    <location>
        <begin position="493"/>
        <end position="507"/>
    </location>
</feature>
<evidence type="ECO:0000256" key="3">
    <source>
        <dbReference type="ARBA" id="ARBA00022527"/>
    </source>
</evidence>
<proteinExistence type="inferred from homology"/>
<keyword evidence="3" id="KW-0723">Serine/threonine-protein kinase</keyword>
<evidence type="ECO:0000256" key="5">
    <source>
        <dbReference type="ARBA" id="ARBA00022741"/>
    </source>
</evidence>
<accession>A0A9Q1CCG7</accession>
<feature type="compositionally biased region" description="Basic and acidic residues" evidence="10">
    <location>
        <begin position="545"/>
        <end position="554"/>
    </location>
</feature>
<dbReference type="Pfam" id="PF00069">
    <property type="entry name" value="Pkinase"/>
    <property type="match status" value="1"/>
</dbReference>
<dbReference type="Gene3D" id="1.10.510.10">
    <property type="entry name" value="Transferase(Phosphotransferase) domain 1"/>
    <property type="match status" value="1"/>
</dbReference>
<evidence type="ECO:0000256" key="10">
    <source>
        <dbReference type="SAM" id="MobiDB-lite"/>
    </source>
</evidence>
<reference evidence="12" key="1">
    <citation type="submission" date="2021-10" db="EMBL/GenBank/DDBJ databases">
        <title>Tropical sea cucumber genome reveals ecological adaptation and Cuvierian tubules defense mechanism.</title>
        <authorList>
            <person name="Chen T."/>
        </authorList>
    </citation>
    <scope>NUCLEOTIDE SEQUENCE</scope>
    <source>
        <strain evidence="12">Nanhai2018</strain>
        <tissue evidence="12">Muscle</tissue>
    </source>
</reference>
<feature type="region of interest" description="Disordered" evidence="10">
    <location>
        <begin position="462"/>
        <end position="579"/>
    </location>
</feature>
<evidence type="ECO:0000256" key="2">
    <source>
        <dbReference type="ARBA" id="ARBA00012513"/>
    </source>
</evidence>
<dbReference type="SUPFAM" id="SSF56112">
    <property type="entry name" value="Protein kinase-like (PK-like)"/>
    <property type="match status" value="1"/>
</dbReference>
<dbReference type="EC" id="2.7.11.1" evidence="2"/>
<feature type="domain" description="Protein kinase" evidence="11">
    <location>
        <begin position="24"/>
        <end position="283"/>
    </location>
</feature>
<dbReference type="Gene3D" id="3.30.200.20">
    <property type="entry name" value="Phosphorylase Kinase, domain 1"/>
    <property type="match status" value="1"/>
</dbReference>
<evidence type="ECO:0000256" key="4">
    <source>
        <dbReference type="ARBA" id="ARBA00022679"/>
    </source>
</evidence>
<comment type="catalytic activity">
    <reaction evidence="9">
        <text>L-seryl-[protein] + ATP = O-phospho-L-seryl-[protein] + ADP + H(+)</text>
        <dbReference type="Rhea" id="RHEA:17989"/>
        <dbReference type="Rhea" id="RHEA-COMP:9863"/>
        <dbReference type="Rhea" id="RHEA-COMP:11604"/>
        <dbReference type="ChEBI" id="CHEBI:15378"/>
        <dbReference type="ChEBI" id="CHEBI:29999"/>
        <dbReference type="ChEBI" id="CHEBI:30616"/>
        <dbReference type="ChEBI" id="CHEBI:83421"/>
        <dbReference type="ChEBI" id="CHEBI:456216"/>
        <dbReference type="EC" id="2.7.11.1"/>
    </reaction>
</comment>
<feature type="compositionally biased region" description="Acidic residues" evidence="10">
    <location>
        <begin position="555"/>
        <end position="579"/>
    </location>
</feature>
<evidence type="ECO:0000259" key="11">
    <source>
        <dbReference type="PROSITE" id="PS50011"/>
    </source>
</evidence>
<evidence type="ECO:0000256" key="9">
    <source>
        <dbReference type="ARBA" id="ARBA00048679"/>
    </source>
</evidence>
<dbReference type="EMBL" id="JAIZAY010000005">
    <property type="protein sequence ID" value="KAJ8042140.1"/>
    <property type="molecule type" value="Genomic_DNA"/>
</dbReference>
<keyword evidence="4" id="KW-0808">Transferase</keyword>
<evidence type="ECO:0000256" key="7">
    <source>
        <dbReference type="ARBA" id="ARBA00022840"/>
    </source>
</evidence>
<organism evidence="12 13">
    <name type="scientific">Holothuria leucospilota</name>
    <name type="common">Black long sea cucumber</name>
    <name type="synonym">Mertensiothuria leucospilota</name>
    <dbReference type="NCBI Taxonomy" id="206669"/>
    <lineage>
        <taxon>Eukaryota</taxon>
        <taxon>Metazoa</taxon>
        <taxon>Echinodermata</taxon>
        <taxon>Eleutherozoa</taxon>
        <taxon>Echinozoa</taxon>
        <taxon>Holothuroidea</taxon>
        <taxon>Aspidochirotacea</taxon>
        <taxon>Aspidochirotida</taxon>
        <taxon>Holothuriidae</taxon>
        <taxon>Holothuria</taxon>
    </lineage>
</organism>
<comment type="caution">
    <text evidence="12">The sequence shown here is derived from an EMBL/GenBank/DDBJ whole genome shotgun (WGS) entry which is preliminary data.</text>
</comment>
<dbReference type="PROSITE" id="PS50011">
    <property type="entry name" value="PROTEIN_KINASE_DOM"/>
    <property type="match status" value="1"/>
</dbReference>
<keyword evidence="7" id="KW-0067">ATP-binding</keyword>
<evidence type="ECO:0000256" key="8">
    <source>
        <dbReference type="ARBA" id="ARBA00047899"/>
    </source>
</evidence>
<dbReference type="OrthoDB" id="248923at2759"/>
<dbReference type="CDD" id="cd08222">
    <property type="entry name" value="STKc_Nek11"/>
    <property type="match status" value="1"/>
</dbReference>
<protein>
    <recommendedName>
        <fullName evidence="2">non-specific serine/threonine protein kinase</fullName>
        <ecNumber evidence="2">2.7.11.1</ecNumber>
    </recommendedName>
</protein>
<dbReference type="InterPro" id="IPR000719">
    <property type="entry name" value="Prot_kinase_dom"/>
</dbReference>
<dbReference type="GO" id="GO:0004674">
    <property type="term" value="F:protein serine/threonine kinase activity"/>
    <property type="evidence" value="ECO:0007669"/>
    <property type="project" value="UniProtKB-KW"/>
</dbReference>
<gene>
    <name evidence="12" type="ORF">HOLleu_13130</name>
</gene>
<dbReference type="PANTHER" id="PTHR44899:SF8">
    <property type="entry name" value="NIMA-RELATED KINASE 11"/>
    <property type="match status" value="1"/>
</dbReference>
<dbReference type="InterPro" id="IPR008271">
    <property type="entry name" value="Ser/Thr_kinase_AS"/>
</dbReference>
<dbReference type="AlphaFoldDB" id="A0A9Q1CCG7"/>
<keyword evidence="6 12" id="KW-0418">Kinase</keyword>
<dbReference type="Proteomes" id="UP001152320">
    <property type="component" value="Chromosome 5"/>
</dbReference>
<sequence>MPPSRGVKKPKEDKSNCRVLANRYRVEKKLGSGNFGTAFLVFDMKAGAGEEQWKVLKEIACGDLAPDETVDAMHEAKLLSKLHHPNIVKFYDSFLDGEFFCIITEYCEGGDLDDAITATKKAGKSFDQNLVMDWFVQLVLAVQHMHKRRVLHRDLKTRNIFLKKNMVKIGDFGISRVLMGTTDMASTFTGTPYYMSPEVLKHEGYNSKSDVWSIACILYELCALQHAFEGQSLMGVMYKIVEGKPPSIPKTYSSKIQDILERMLNRDPSLRPSAAEVTKISFVGQHIEKMYQRMADLKYQRDDDVKLVTQEADELATLLREKTHLEDLQDISVKEKPNPQEAALDKMKHLTPRERMRLRKMQQADEQAQLLSMHARKNRFENEMRKGTLQGTMGTFTRPAWQVGAGEAQQVGFTTIQYVYGDATHQMTNPDQYAGYEEDHGAEHWAADGMGTVQEALRIKSPSNASYDDRPVRPSSQEGSFVAEGTLKAPSSYDDRPITPLKNKIDLDDPDIANATPPGLKPSQKKSPAKHGASKKMGTPTKQSNGKENERKETEEVDSKDEDVAEEVEEEEWMPEGGIPEDVEAAETFYSQHEDFESDSEPDDDYGALMDCMQDALNKTASDQNATITDTIQGFFSPSVRDIKIKNLRAECERKMGKEAFKKAYAFVKNARFGEGTMAGETTDEKQLIQGLRKFVDNPSDGFLIDQLLFLEEQAKIL</sequence>
<evidence type="ECO:0000256" key="1">
    <source>
        <dbReference type="ARBA" id="ARBA00010886"/>
    </source>
</evidence>
<dbReference type="PROSITE" id="PS00108">
    <property type="entry name" value="PROTEIN_KINASE_ST"/>
    <property type="match status" value="1"/>
</dbReference>
<keyword evidence="13" id="KW-1185">Reference proteome</keyword>
<comment type="catalytic activity">
    <reaction evidence="8">
        <text>L-threonyl-[protein] + ATP = O-phospho-L-threonyl-[protein] + ADP + H(+)</text>
        <dbReference type="Rhea" id="RHEA:46608"/>
        <dbReference type="Rhea" id="RHEA-COMP:11060"/>
        <dbReference type="Rhea" id="RHEA-COMP:11605"/>
        <dbReference type="ChEBI" id="CHEBI:15378"/>
        <dbReference type="ChEBI" id="CHEBI:30013"/>
        <dbReference type="ChEBI" id="CHEBI:30616"/>
        <dbReference type="ChEBI" id="CHEBI:61977"/>
        <dbReference type="ChEBI" id="CHEBI:456216"/>
        <dbReference type="EC" id="2.7.11.1"/>
    </reaction>
</comment>
<evidence type="ECO:0000256" key="6">
    <source>
        <dbReference type="ARBA" id="ARBA00022777"/>
    </source>
</evidence>